<dbReference type="RefSeq" id="WP_071745993.1">
    <property type="nucleotide sequence ID" value="NZ_MACH01000092.1"/>
</dbReference>
<keyword evidence="2" id="KW-0808">Transferase</keyword>
<keyword evidence="1" id="KW-1133">Transmembrane helix</keyword>
<accession>A0AA44KV60</accession>
<dbReference type="SUPFAM" id="SSF49464">
    <property type="entry name" value="Carboxypeptidase regulatory domain-like"/>
    <property type="match status" value="1"/>
</dbReference>
<evidence type="ECO:0000256" key="1">
    <source>
        <dbReference type="SAM" id="Phobius"/>
    </source>
</evidence>
<comment type="caution">
    <text evidence="2">The sequence shown here is derived from an EMBL/GenBank/DDBJ whole genome shotgun (WGS) entry which is preliminary data.</text>
</comment>
<sequence>MKQKIIALFVCITIVIGALVIIINNKESDKCIAVAMYSRGVIVDHNNEPISNVKIYEDSIKSKERAISNLQGEFEIINGVCGKITLQFVTPDGEIYTKKYDSEHIPKIIKLSDKNEGESHETITR</sequence>
<protein>
    <submittedName>
        <fullName evidence="2">Serine/threonine protein kinase</fullName>
    </submittedName>
</protein>
<gene>
    <name evidence="2" type="ORF">BAQ49_08510</name>
</gene>
<keyword evidence="1" id="KW-0812">Transmembrane</keyword>
<keyword evidence="2" id="KW-0723">Serine/threonine-protein kinase</keyword>
<evidence type="ECO:0000313" key="3">
    <source>
        <dbReference type="Proteomes" id="UP000183185"/>
    </source>
</evidence>
<feature type="transmembrane region" description="Helical" evidence="1">
    <location>
        <begin position="5"/>
        <end position="23"/>
    </location>
</feature>
<proteinExistence type="predicted"/>
<evidence type="ECO:0000313" key="2">
    <source>
        <dbReference type="EMBL" id="OJE44079.1"/>
    </source>
</evidence>
<dbReference type="GO" id="GO:0004674">
    <property type="term" value="F:protein serine/threonine kinase activity"/>
    <property type="evidence" value="ECO:0007669"/>
    <property type="project" value="UniProtKB-KW"/>
</dbReference>
<name>A0AA44KV60_9BACI</name>
<dbReference type="AlphaFoldDB" id="A0AA44KV60"/>
<dbReference type="Proteomes" id="UP000183185">
    <property type="component" value="Unassembled WGS sequence"/>
</dbReference>
<organism evidence="2 3">
    <name type="scientific">Bacillus proteolyticus</name>
    <dbReference type="NCBI Taxonomy" id="2026192"/>
    <lineage>
        <taxon>Bacteria</taxon>
        <taxon>Bacillati</taxon>
        <taxon>Bacillota</taxon>
        <taxon>Bacilli</taxon>
        <taxon>Bacillales</taxon>
        <taxon>Bacillaceae</taxon>
        <taxon>Bacillus</taxon>
        <taxon>Bacillus cereus group</taxon>
    </lineage>
</organism>
<keyword evidence="2" id="KW-0418">Kinase</keyword>
<dbReference type="EMBL" id="MACH01000092">
    <property type="protein sequence ID" value="OJE44079.1"/>
    <property type="molecule type" value="Genomic_DNA"/>
</dbReference>
<dbReference type="InterPro" id="IPR008969">
    <property type="entry name" value="CarboxyPept-like_regulatory"/>
</dbReference>
<keyword evidence="1" id="KW-0472">Membrane</keyword>
<reference evidence="2 3" key="1">
    <citation type="submission" date="2016-06" db="EMBL/GenBank/DDBJ databases">
        <title>First insights into the genetic diversity and population structure of in the Bacillus cereus group bacteria from diverse marine environments.</title>
        <authorList>
            <person name="Liu Y."/>
            <person name="Lai Q."/>
            <person name="Shao Z."/>
        </authorList>
    </citation>
    <scope>NUCLEOTIDE SEQUENCE [LARGE SCALE GENOMIC DNA]</scope>
    <source>
        <strain evidence="2 3">TD42</strain>
    </source>
</reference>